<keyword evidence="1" id="KW-0472">Membrane</keyword>
<evidence type="ECO:0000256" key="1">
    <source>
        <dbReference type="SAM" id="Phobius"/>
    </source>
</evidence>
<accession>A0A3R7FXS2</accession>
<comment type="caution">
    <text evidence="2">The sequence shown here is derived from an EMBL/GenBank/DDBJ whole genome shotgun (WGS) entry which is preliminary data.</text>
</comment>
<keyword evidence="3" id="KW-1185">Reference proteome</keyword>
<reference evidence="2 3" key="1">
    <citation type="submission" date="2018-09" db="EMBL/GenBank/DDBJ databases">
        <title>Genomic Encyclopedia of Archaeal and Bacterial Type Strains, Phase II (KMG-II): from individual species to whole genera.</title>
        <authorList>
            <person name="Goeker M."/>
        </authorList>
    </citation>
    <scope>NUCLEOTIDE SEQUENCE [LARGE SCALE GENOMIC DNA]</scope>
    <source>
        <strain evidence="2 3">DSM 13151</strain>
    </source>
</reference>
<name>A0A3R7FXS2_9EURY</name>
<gene>
    <name evidence="2" type="ORF">ATJ93_0639</name>
</gene>
<feature type="transmembrane region" description="Helical" evidence="1">
    <location>
        <begin position="24"/>
        <end position="46"/>
    </location>
</feature>
<sequence>MGIIDRFEEEYVDVSSSRASLRDLLELIAGSILFVIGASGFTFYLLGRTAAIALAGVLVVVFAVTIVSQAYWGLTGRADYDEGERDNGAR</sequence>
<dbReference type="RefSeq" id="WP_120243162.1">
    <property type="nucleotide sequence ID" value="NZ_RAPO01000001.1"/>
</dbReference>
<dbReference type="EMBL" id="RAPO01000001">
    <property type="protein sequence ID" value="RKD97649.1"/>
    <property type="molecule type" value="Genomic_DNA"/>
</dbReference>
<evidence type="ECO:0000313" key="2">
    <source>
        <dbReference type="EMBL" id="RKD97649.1"/>
    </source>
</evidence>
<keyword evidence="1" id="KW-1133">Transmembrane helix</keyword>
<dbReference type="OrthoDB" id="157037at2157"/>
<keyword evidence="1" id="KW-0812">Transmembrane</keyword>
<proteinExistence type="predicted"/>
<organism evidence="2 3">
    <name type="scientific">Halopiger aswanensis</name>
    <dbReference type="NCBI Taxonomy" id="148449"/>
    <lineage>
        <taxon>Archaea</taxon>
        <taxon>Methanobacteriati</taxon>
        <taxon>Methanobacteriota</taxon>
        <taxon>Stenosarchaea group</taxon>
        <taxon>Halobacteria</taxon>
        <taxon>Halobacteriales</taxon>
        <taxon>Natrialbaceae</taxon>
        <taxon>Halopiger</taxon>
    </lineage>
</organism>
<dbReference type="AlphaFoldDB" id="A0A3R7FXS2"/>
<dbReference type="Proteomes" id="UP000283805">
    <property type="component" value="Unassembled WGS sequence"/>
</dbReference>
<evidence type="ECO:0000313" key="3">
    <source>
        <dbReference type="Proteomes" id="UP000283805"/>
    </source>
</evidence>
<protein>
    <submittedName>
        <fullName evidence="2">Uncharacterized protein</fullName>
    </submittedName>
</protein>
<feature type="transmembrane region" description="Helical" evidence="1">
    <location>
        <begin position="52"/>
        <end position="72"/>
    </location>
</feature>